<proteinExistence type="predicted"/>
<reference evidence="1" key="1">
    <citation type="submission" date="2013-08" db="EMBL/GenBank/DDBJ databases">
        <authorList>
            <person name="Mendez C."/>
            <person name="Richter M."/>
            <person name="Ferrer M."/>
            <person name="Sanchez J."/>
        </authorList>
    </citation>
    <scope>NUCLEOTIDE SEQUENCE</scope>
</reference>
<dbReference type="EMBL" id="AUZZ01004467">
    <property type="protein sequence ID" value="EQD53104.1"/>
    <property type="molecule type" value="Genomic_DNA"/>
</dbReference>
<protein>
    <submittedName>
        <fullName evidence="1">Type III restriction protein res subunit</fullName>
    </submittedName>
</protein>
<evidence type="ECO:0000313" key="1">
    <source>
        <dbReference type="EMBL" id="EQD53104.1"/>
    </source>
</evidence>
<gene>
    <name evidence="1" type="ORF">B2A_06329</name>
</gene>
<name>T1BJ02_9ZZZZ</name>
<feature type="non-terminal residue" evidence="1">
    <location>
        <position position="133"/>
    </location>
</feature>
<dbReference type="AlphaFoldDB" id="T1BJ02"/>
<reference evidence="1" key="2">
    <citation type="journal article" date="2014" name="ISME J.">
        <title>Microbial stratification in low pH oxic and suboxic macroscopic growths along an acid mine drainage.</title>
        <authorList>
            <person name="Mendez-Garcia C."/>
            <person name="Mesa V."/>
            <person name="Sprenger R.R."/>
            <person name="Richter M."/>
            <person name="Diez M.S."/>
            <person name="Solano J."/>
            <person name="Bargiela R."/>
            <person name="Golyshina O.V."/>
            <person name="Manteca A."/>
            <person name="Ramos J.L."/>
            <person name="Gallego J.R."/>
            <person name="Llorente I."/>
            <person name="Martins Dos Santos V.A."/>
            <person name="Jensen O.N."/>
            <person name="Pelaez A.I."/>
            <person name="Sanchez J."/>
            <person name="Ferrer M."/>
        </authorList>
    </citation>
    <scope>NUCLEOTIDE SEQUENCE</scope>
</reference>
<sequence length="133" mass="15608">MEEIHRQMGVHLLQSAKEGWEVTVRDQMSVLTGRIYGHDPKTPVRDFRQAVPDKRSITKYVFNEFAHCLFDVMKFDSDPERVFAIILDRDSEKWVKPTKREFPIYYRDGTYVPDFVAETEDAKYVCEVKAAAE</sequence>
<accession>T1BJ02</accession>
<organism evidence="1">
    <name type="scientific">mine drainage metagenome</name>
    <dbReference type="NCBI Taxonomy" id="410659"/>
    <lineage>
        <taxon>unclassified sequences</taxon>
        <taxon>metagenomes</taxon>
        <taxon>ecological metagenomes</taxon>
    </lineage>
</organism>
<comment type="caution">
    <text evidence="1">The sequence shown here is derived from an EMBL/GenBank/DDBJ whole genome shotgun (WGS) entry which is preliminary data.</text>
</comment>